<dbReference type="AlphaFoldDB" id="A0A6P8PXL5"/>
<evidence type="ECO:0000313" key="9">
    <source>
        <dbReference type="Proteomes" id="UP000515159"/>
    </source>
</evidence>
<dbReference type="InterPro" id="IPR011993">
    <property type="entry name" value="PH-like_dom_sf"/>
</dbReference>
<accession>A0A6P8PXL5</accession>
<dbReference type="InParanoid" id="A0A6P8PXL5"/>
<keyword evidence="9" id="KW-1185">Reference proteome</keyword>
<dbReference type="RefSeq" id="XP_033788679.1">
    <property type="nucleotide sequence ID" value="XM_033932788.1"/>
</dbReference>
<evidence type="ECO:0000256" key="1">
    <source>
        <dbReference type="ARBA" id="ARBA00004123"/>
    </source>
</evidence>
<protein>
    <recommendedName>
        <fullName evidence="6">Ran-binding protein 3-like</fullName>
    </recommendedName>
</protein>
<keyword evidence="4" id="KW-0539">Nucleus</keyword>
<dbReference type="PANTHER" id="PTHR23138">
    <property type="entry name" value="RAN BINDING PROTEIN"/>
    <property type="match status" value="1"/>
</dbReference>
<dbReference type="Gene3D" id="2.30.29.30">
    <property type="entry name" value="Pleckstrin-homology domain (PH domain)/Phosphotyrosine-binding domain (PTB)"/>
    <property type="match status" value="1"/>
</dbReference>
<dbReference type="GO" id="GO:0005634">
    <property type="term" value="C:nucleus"/>
    <property type="evidence" value="ECO:0007669"/>
    <property type="project" value="UniProtKB-SubCell"/>
</dbReference>
<dbReference type="PANTHER" id="PTHR23138:SF88">
    <property type="entry name" value="RAN-BINDING PROTEIN 3-LIKE"/>
    <property type="match status" value="1"/>
</dbReference>
<dbReference type="SMART" id="SM00160">
    <property type="entry name" value="RanBD"/>
    <property type="match status" value="1"/>
</dbReference>
<dbReference type="FunCoup" id="A0A6P8PXL5">
    <property type="interactions" value="14"/>
</dbReference>
<dbReference type="InterPro" id="IPR045255">
    <property type="entry name" value="RanBP1-like"/>
</dbReference>
<dbReference type="InterPro" id="IPR000156">
    <property type="entry name" value="Ran_bind_dom"/>
</dbReference>
<gene>
    <name evidence="10" type="primary">RANBP3L</name>
</gene>
<dbReference type="OrthoDB" id="185618at2759"/>
<evidence type="ECO:0000256" key="6">
    <source>
        <dbReference type="ARBA" id="ARBA00068028"/>
    </source>
</evidence>
<feature type="compositionally biased region" description="Acidic residues" evidence="7">
    <location>
        <begin position="508"/>
        <end position="518"/>
    </location>
</feature>
<dbReference type="Pfam" id="PF00638">
    <property type="entry name" value="Ran_BP1"/>
    <property type="match status" value="1"/>
</dbReference>
<proteinExistence type="predicted"/>
<dbReference type="FunFam" id="2.30.29.30:FF:000228">
    <property type="entry name" value="ran-binding protein 3-like isoform X2"/>
    <property type="match status" value="1"/>
</dbReference>
<dbReference type="KEGG" id="gsh:117354809"/>
<evidence type="ECO:0000256" key="7">
    <source>
        <dbReference type="SAM" id="MobiDB-lite"/>
    </source>
</evidence>
<keyword evidence="3" id="KW-0963">Cytoplasm</keyword>
<dbReference type="SUPFAM" id="SSF50729">
    <property type="entry name" value="PH domain-like"/>
    <property type="match status" value="1"/>
</dbReference>
<name>A0A6P8PXL5_GEOSA</name>
<dbReference type="GO" id="GO:0006611">
    <property type="term" value="P:protein export from nucleus"/>
    <property type="evidence" value="ECO:0007669"/>
    <property type="project" value="TreeGrafter"/>
</dbReference>
<evidence type="ECO:0000313" key="10">
    <source>
        <dbReference type="RefSeq" id="XP_033788679.1"/>
    </source>
</evidence>
<organism evidence="9 10">
    <name type="scientific">Geotrypetes seraphini</name>
    <name type="common">Gaboon caecilian</name>
    <name type="synonym">Caecilia seraphini</name>
    <dbReference type="NCBI Taxonomy" id="260995"/>
    <lineage>
        <taxon>Eukaryota</taxon>
        <taxon>Metazoa</taxon>
        <taxon>Chordata</taxon>
        <taxon>Craniata</taxon>
        <taxon>Vertebrata</taxon>
        <taxon>Euteleostomi</taxon>
        <taxon>Amphibia</taxon>
        <taxon>Gymnophiona</taxon>
        <taxon>Geotrypetes</taxon>
    </lineage>
</organism>
<feature type="compositionally biased region" description="Polar residues" evidence="7">
    <location>
        <begin position="483"/>
        <end position="495"/>
    </location>
</feature>
<feature type="domain" description="RanBD1" evidence="8">
    <location>
        <begin position="347"/>
        <end position="436"/>
    </location>
</feature>
<dbReference type="GeneID" id="117354809"/>
<evidence type="ECO:0000256" key="5">
    <source>
        <dbReference type="ARBA" id="ARBA00059866"/>
    </source>
</evidence>
<feature type="region of interest" description="Disordered" evidence="7">
    <location>
        <begin position="483"/>
        <end position="526"/>
    </location>
</feature>
<evidence type="ECO:0000256" key="2">
    <source>
        <dbReference type="ARBA" id="ARBA00004496"/>
    </source>
</evidence>
<dbReference type="CTD" id="202151"/>
<evidence type="ECO:0000256" key="4">
    <source>
        <dbReference type="ARBA" id="ARBA00023242"/>
    </source>
</evidence>
<dbReference type="PROSITE" id="PS50196">
    <property type="entry name" value="RANBD1"/>
    <property type="match status" value="1"/>
</dbReference>
<comment type="subcellular location">
    <subcellularLocation>
        <location evidence="2">Cytoplasm</location>
    </subcellularLocation>
    <subcellularLocation>
        <location evidence="1">Nucleus</location>
    </subcellularLocation>
</comment>
<sequence>MRNEQVLPNQASALRSGLGPFFGAAPLHPAEEPRHPAKSRDCVGDALGGSPRCLDGAALHSFCGTAGCDGDEPKGRRDSGKEKSVVAQPIFIFEKKERPCKRHAEDLVHSHKAENDFTSCPEKRVRSSSFTYIPSYSQSSTDGNGSEKRVRSSSFTVLPTFPPLQLGKKNNVFMPSTLGQLSVGSTSTEKESSSQMEPWRFLRPAILQPPSQIQLCGEEKNEDSKNMFTTCQIKDKSNNEVSSLTSTKTEKARGLHKCLDVSSFKTLRSQQAECTAPEENSTSDFVFGENMLERVLSPQKSSEFPLDKYQCKKGAALGRESYQKTSTQQKVILMKNITLVESAAAYISKLTHTCTLKKVDVLTGEEAEHNVLQINCKLFIFNKMTESWTERGRGSLRLNDTASNKYGTLQSRLVMRHQGSLRLIFNTKLWAQMKIDKANNKCLCITATDLGNHSVQVFLIQASAKDISSLYAAIHHRLIALRSSSEQESDSNQTDPETEAGSRQLIYDSDDEKDEEVTESGNNLSDHSRWIRQQPIIYS</sequence>
<dbReference type="GO" id="GO:0046332">
    <property type="term" value="F:SMAD binding"/>
    <property type="evidence" value="ECO:0007669"/>
    <property type="project" value="UniProtKB-ARBA"/>
</dbReference>
<dbReference type="GO" id="GO:0005737">
    <property type="term" value="C:cytoplasm"/>
    <property type="evidence" value="ECO:0007669"/>
    <property type="project" value="UniProtKB-SubCell"/>
</dbReference>
<dbReference type="Proteomes" id="UP000515159">
    <property type="component" value="Chromosome 1"/>
</dbReference>
<evidence type="ECO:0000256" key="3">
    <source>
        <dbReference type="ARBA" id="ARBA00022490"/>
    </source>
</evidence>
<dbReference type="CDD" id="cd13180">
    <property type="entry name" value="RanBD_RanBP3"/>
    <property type="match status" value="1"/>
</dbReference>
<reference evidence="10" key="1">
    <citation type="submission" date="2025-08" db="UniProtKB">
        <authorList>
            <consortium name="RefSeq"/>
        </authorList>
    </citation>
    <scope>IDENTIFICATION</scope>
</reference>
<comment type="function">
    <text evidence="5">Nuclear export factor for BMP-specific SMAD1/5/8 that plays a critical role in terminating BMP signaling and regulating mesenchymal stem cell differentiation by blocking osteoblast differentiation to promote myogenic differention. Directly recognizes dephosphorylated SMAD1/5/8 and mediates their nuclear export in a Ran-dependent manner.</text>
</comment>
<evidence type="ECO:0000259" key="8">
    <source>
        <dbReference type="PROSITE" id="PS50196"/>
    </source>
</evidence>